<accession>A0A562L2H4</accession>
<feature type="signal peptide" evidence="1">
    <location>
        <begin position="1"/>
        <end position="28"/>
    </location>
</feature>
<sequence length="197" mass="20521">MHLPHLSSALVVALALSLSACSSTPSEAEPAATPYTISSEQLTLEGTITRIDKADRVVVIRGSEGNEIEFQADADMRNFDQLEVGDKVSLDYTSAVAVDIQPAGSAEVGTTIQEGASMAAAGARPGASTNQTVTIVAEVMGVDTAANTVTVKGPRGNVVTLDVARDDLRQRLTTLKVGDKLRATFTEAIAVNVRPSP</sequence>
<keyword evidence="3" id="KW-1185">Reference proteome</keyword>
<proteinExistence type="predicted"/>
<evidence type="ECO:0000313" key="2">
    <source>
        <dbReference type="EMBL" id="TWI01833.1"/>
    </source>
</evidence>
<dbReference type="RefSeq" id="WP_144899879.1">
    <property type="nucleotide sequence ID" value="NZ_VLKN01000005.1"/>
</dbReference>
<dbReference type="OrthoDB" id="8684916at2"/>
<keyword evidence="1" id="KW-0732">Signal</keyword>
<gene>
    <name evidence="2" type="ORF">IP90_02393</name>
</gene>
<dbReference type="AlphaFoldDB" id="A0A562L2H4"/>
<dbReference type="EMBL" id="VLKN01000005">
    <property type="protein sequence ID" value="TWI01833.1"/>
    <property type="molecule type" value="Genomic_DNA"/>
</dbReference>
<name>A0A562L2H4_9GAMM</name>
<evidence type="ECO:0000313" key="3">
    <source>
        <dbReference type="Proteomes" id="UP000315167"/>
    </source>
</evidence>
<comment type="caution">
    <text evidence="2">The sequence shown here is derived from an EMBL/GenBank/DDBJ whole genome shotgun (WGS) entry which is preliminary data.</text>
</comment>
<evidence type="ECO:0000256" key="1">
    <source>
        <dbReference type="SAM" id="SignalP"/>
    </source>
</evidence>
<evidence type="ECO:0008006" key="4">
    <source>
        <dbReference type="Google" id="ProtNLM"/>
    </source>
</evidence>
<reference evidence="2 3" key="1">
    <citation type="journal article" date="2015" name="Stand. Genomic Sci.">
        <title>Genomic Encyclopedia of Bacterial and Archaeal Type Strains, Phase III: the genomes of soil and plant-associated and newly described type strains.</title>
        <authorList>
            <person name="Whitman W.B."/>
            <person name="Woyke T."/>
            <person name="Klenk H.P."/>
            <person name="Zhou Y."/>
            <person name="Lilburn T.G."/>
            <person name="Beck B.J."/>
            <person name="De Vos P."/>
            <person name="Vandamme P."/>
            <person name="Eisen J.A."/>
            <person name="Garrity G."/>
            <person name="Hugenholtz P."/>
            <person name="Kyrpides N.C."/>
        </authorList>
    </citation>
    <scope>NUCLEOTIDE SEQUENCE [LARGE SCALE GENOMIC DNA]</scope>
    <source>
        <strain evidence="2 3">CGMCC 1.10821</strain>
    </source>
</reference>
<organism evidence="2 3">
    <name type="scientific">Luteimonas cucumeris</name>
    <dbReference type="NCBI Taxonomy" id="985012"/>
    <lineage>
        <taxon>Bacteria</taxon>
        <taxon>Pseudomonadati</taxon>
        <taxon>Pseudomonadota</taxon>
        <taxon>Gammaproteobacteria</taxon>
        <taxon>Lysobacterales</taxon>
        <taxon>Lysobacteraceae</taxon>
        <taxon>Luteimonas</taxon>
    </lineage>
</organism>
<feature type="chain" id="PRO_5021735143" description="DUF5666 domain-containing protein" evidence="1">
    <location>
        <begin position="29"/>
        <end position="197"/>
    </location>
</feature>
<dbReference type="Proteomes" id="UP000315167">
    <property type="component" value="Unassembled WGS sequence"/>
</dbReference>
<protein>
    <recommendedName>
        <fullName evidence="4">DUF5666 domain-containing protein</fullName>
    </recommendedName>
</protein>